<proteinExistence type="predicted"/>
<keyword evidence="1" id="KW-0802">TPR repeat</keyword>
<dbReference type="PROSITE" id="PS50005">
    <property type="entry name" value="TPR"/>
    <property type="match status" value="1"/>
</dbReference>
<protein>
    <submittedName>
        <fullName evidence="3">Uncharacterized protein</fullName>
    </submittedName>
</protein>
<feature type="region of interest" description="Disordered" evidence="2">
    <location>
        <begin position="358"/>
        <end position="379"/>
    </location>
</feature>
<accession>A0A8H7LAN8</accession>
<feature type="compositionally biased region" description="Low complexity" evidence="2">
    <location>
        <begin position="363"/>
        <end position="378"/>
    </location>
</feature>
<dbReference type="PANTHER" id="PTHR46014">
    <property type="entry name" value="TETRATRICOPEPTIDE REPEAT PROTEIN 1"/>
    <property type="match status" value="1"/>
</dbReference>
<feature type="compositionally biased region" description="Basic and acidic residues" evidence="2">
    <location>
        <begin position="47"/>
        <end position="61"/>
    </location>
</feature>
<evidence type="ECO:0000256" key="2">
    <source>
        <dbReference type="SAM" id="MobiDB-lite"/>
    </source>
</evidence>
<evidence type="ECO:0000313" key="4">
    <source>
        <dbReference type="Proteomes" id="UP000649328"/>
    </source>
</evidence>
<feature type="compositionally biased region" description="Polar residues" evidence="2">
    <location>
        <begin position="132"/>
        <end position="144"/>
    </location>
</feature>
<dbReference type="Proteomes" id="UP000649328">
    <property type="component" value="Unassembled WGS sequence"/>
</dbReference>
<evidence type="ECO:0000313" key="3">
    <source>
        <dbReference type="EMBL" id="KAF8001003.1"/>
    </source>
</evidence>
<dbReference type="Gene3D" id="1.10.287.110">
    <property type="entry name" value="DnaJ domain"/>
    <property type="match status" value="1"/>
</dbReference>
<dbReference type="AlphaFoldDB" id="A0A8H7LAN8"/>
<dbReference type="EMBL" id="JACBPP010000006">
    <property type="protein sequence ID" value="KAF8001003.1"/>
    <property type="molecule type" value="Genomic_DNA"/>
</dbReference>
<dbReference type="InterPro" id="IPR019734">
    <property type="entry name" value="TPR_rpt"/>
</dbReference>
<dbReference type="SUPFAM" id="SSF48452">
    <property type="entry name" value="TPR-like"/>
    <property type="match status" value="1"/>
</dbReference>
<comment type="caution">
    <text evidence="3">The sequence shown here is derived from an EMBL/GenBank/DDBJ whole genome shotgun (WGS) entry which is preliminary data.</text>
</comment>
<feature type="compositionally biased region" description="Low complexity" evidence="2">
    <location>
        <begin position="65"/>
        <end position="78"/>
    </location>
</feature>
<gene>
    <name evidence="3" type="ORF">HF325_004792</name>
</gene>
<dbReference type="SUPFAM" id="SSF46565">
    <property type="entry name" value="Chaperone J-domain"/>
    <property type="match status" value="1"/>
</dbReference>
<feature type="repeat" description="TPR" evidence="1">
    <location>
        <begin position="220"/>
        <end position="253"/>
    </location>
</feature>
<dbReference type="InterPro" id="IPR036869">
    <property type="entry name" value="J_dom_sf"/>
</dbReference>
<feature type="region of interest" description="Disordered" evidence="2">
    <location>
        <begin position="183"/>
        <end position="208"/>
    </location>
</feature>
<dbReference type="Gene3D" id="1.25.40.10">
    <property type="entry name" value="Tetratricopeptide repeat domain"/>
    <property type="match status" value="1"/>
</dbReference>
<keyword evidence="4" id="KW-1185">Reference proteome</keyword>
<feature type="region of interest" description="Disordered" evidence="2">
    <location>
        <begin position="47"/>
        <end position="100"/>
    </location>
</feature>
<name>A0A8H7LAN8_9ASCO</name>
<dbReference type="OrthoDB" id="1717591at2759"/>
<organism evidence="3 4">
    <name type="scientific">Metschnikowia pulcherrima</name>
    <dbReference type="NCBI Taxonomy" id="27326"/>
    <lineage>
        <taxon>Eukaryota</taxon>
        <taxon>Fungi</taxon>
        <taxon>Dikarya</taxon>
        <taxon>Ascomycota</taxon>
        <taxon>Saccharomycotina</taxon>
        <taxon>Pichiomycetes</taxon>
        <taxon>Metschnikowiaceae</taxon>
        <taxon>Metschnikowia</taxon>
    </lineage>
</organism>
<reference evidence="3" key="1">
    <citation type="submission" date="2020-10" db="EMBL/GenBank/DDBJ databases">
        <title>The Whole-Genome Sequence of Metschnikowia persimmonesis, a Novel Endophytic Yeast Species Isolated from Medicinal Plant Diospyros kaki Thumb.</title>
        <authorList>
            <person name="Rahmat E."/>
            <person name="Kang Y."/>
        </authorList>
    </citation>
    <scope>NUCLEOTIDE SEQUENCE</scope>
    <source>
        <strain evidence="3">KIOM G15050</strain>
    </source>
</reference>
<dbReference type="SMART" id="SM00028">
    <property type="entry name" value="TPR"/>
    <property type="match status" value="3"/>
</dbReference>
<evidence type="ECO:0000256" key="1">
    <source>
        <dbReference type="PROSITE-ProRule" id="PRU00339"/>
    </source>
</evidence>
<dbReference type="PANTHER" id="PTHR46014:SF1">
    <property type="entry name" value="TETRATRICOPEPTIDE REPEAT PROTEIN 1"/>
    <property type="match status" value="1"/>
</dbReference>
<feature type="region of interest" description="Disordered" evidence="2">
    <location>
        <begin position="117"/>
        <end position="157"/>
    </location>
</feature>
<sequence>MPAWIASQHKYKGEAIERRAGGESYEDYGSDEENIDKDEIRRLVQAQRQKEIERQRQRLETMGRSSSSSSKSSQTSENSRAENLPGQRPNFDSSSSHIQGVANGAENIQSATTSRGFKTHLPQLDGPHDRPTLSNPLPSHTSEGNAKRDSATSSSTEVDLLGLGSSANSLSRAQRFKQDLQKELSYVSPSRHRKAKPLASSRSPRPAVSGALDTFAQSDYETHKAKGAEAFSSGDYDNALNAYKKCLECLPQKHELRIVITANLALTAIKIGNFRLASQHCEDGLALVGDSFGDSDWYISEKHIKYWYVRLLARKAESLEMLENFSASLECYMFLITKLGVNDKKTMDAKRRINNIVNPPQDVSKPVSKPSPSAVPASTKNLDHVKKHHMREKLQEQQKFQLHDLVNDKVEQWSHGKEDNLRSLLMSLGDVLPLHLGFPFITSKKITINDLMLTKKVKVNYMKVISSIHPDKLGALQLEDQMICQAVFVALNKAWDQFKIQNNIA</sequence>
<dbReference type="InterPro" id="IPR011990">
    <property type="entry name" value="TPR-like_helical_dom_sf"/>
</dbReference>
<dbReference type="InterPro" id="IPR052769">
    <property type="entry name" value="TPR_domain_protein"/>
</dbReference>